<comment type="subunit">
    <text evidence="11">Monomer.</text>
</comment>
<dbReference type="InterPro" id="IPR011009">
    <property type="entry name" value="Kinase-like_dom_sf"/>
</dbReference>
<keyword evidence="4 11" id="KW-0808">Transferase</keyword>
<evidence type="ECO:0000256" key="11">
    <source>
        <dbReference type="HAMAP-Rule" id="MF_01497"/>
    </source>
</evidence>
<keyword evidence="9 11" id="KW-0460">Magnesium</keyword>
<evidence type="ECO:0000256" key="9">
    <source>
        <dbReference type="ARBA" id="ARBA00022842"/>
    </source>
</evidence>
<keyword evidence="6 11" id="KW-0547">Nucleotide-binding</keyword>
<evidence type="ECO:0000256" key="3">
    <source>
        <dbReference type="ARBA" id="ARBA00022553"/>
    </source>
</evidence>
<evidence type="ECO:0000256" key="7">
    <source>
        <dbReference type="ARBA" id="ARBA00022777"/>
    </source>
</evidence>
<evidence type="ECO:0000313" key="13">
    <source>
        <dbReference type="EMBL" id="AEP30936.1"/>
    </source>
</evidence>
<dbReference type="KEGG" id="gni:GNIT_2839"/>
<keyword evidence="5 11" id="KW-0479">Metal-binding</keyword>
<feature type="binding site" evidence="11">
    <location>
        <position position="215"/>
    </location>
    <ligand>
        <name>Mg(2+)</name>
        <dbReference type="ChEBI" id="CHEBI:18420"/>
    </ligand>
</feature>
<dbReference type="GO" id="GO:0005737">
    <property type="term" value="C:cytoplasm"/>
    <property type="evidence" value="ECO:0007669"/>
    <property type="project" value="UniProtKB-SubCell"/>
</dbReference>
<dbReference type="RefSeq" id="WP_014109809.1">
    <property type="nucleotide sequence ID" value="NC_016041.1"/>
</dbReference>
<dbReference type="EC" id="2.7.11.1" evidence="11"/>
<evidence type="ECO:0000313" key="14">
    <source>
        <dbReference type="Proteomes" id="UP000009282"/>
    </source>
</evidence>
<feature type="site" description="ATP" evidence="11">
    <location>
        <position position="34"/>
    </location>
</feature>
<proteinExistence type="inferred from homology"/>
<dbReference type="AlphaFoldDB" id="G4QMI4"/>
<comment type="catalytic activity">
    <reaction evidence="11">
        <text>L-seryl-[protein] + ATP = O-phospho-L-seryl-[protein] + ADP + H(+)</text>
        <dbReference type="Rhea" id="RHEA:17989"/>
        <dbReference type="Rhea" id="RHEA-COMP:9863"/>
        <dbReference type="Rhea" id="RHEA-COMP:11604"/>
        <dbReference type="ChEBI" id="CHEBI:15378"/>
        <dbReference type="ChEBI" id="CHEBI:29999"/>
        <dbReference type="ChEBI" id="CHEBI:30616"/>
        <dbReference type="ChEBI" id="CHEBI:83421"/>
        <dbReference type="ChEBI" id="CHEBI:456216"/>
        <dbReference type="EC" id="2.7.11.1"/>
    </reaction>
</comment>
<dbReference type="Pfam" id="PF01636">
    <property type="entry name" value="APH"/>
    <property type="match status" value="1"/>
</dbReference>
<evidence type="ECO:0000256" key="5">
    <source>
        <dbReference type="ARBA" id="ARBA00022723"/>
    </source>
</evidence>
<comment type="catalytic activity">
    <reaction evidence="11">
        <text>L-threonyl-[protein] + ATP = O-phospho-L-threonyl-[protein] + ADP + H(+)</text>
        <dbReference type="Rhea" id="RHEA:46608"/>
        <dbReference type="Rhea" id="RHEA-COMP:11060"/>
        <dbReference type="Rhea" id="RHEA-COMP:11605"/>
        <dbReference type="ChEBI" id="CHEBI:15378"/>
        <dbReference type="ChEBI" id="CHEBI:30013"/>
        <dbReference type="ChEBI" id="CHEBI:30616"/>
        <dbReference type="ChEBI" id="CHEBI:61977"/>
        <dbReference type="ChEBI" id="CHEBI:456216"/>
        <dbReference type="EC" id="2.7.11.1"/>
    </reaction>
</comment>
<name>G4QMI4_GLANF</name>
<feature type="active site" description="Proton acceptor" evidence="11">
    <location>
        <position position="199"/>
    </location>
</feature>
<sequence>MSDFSFAGLNPDLILDAIESVDIQASSGLLALNSYENRVYQFLAEDNKRYVAKFYRPQRWTNAQIQEEHDFALELMGEEIPIVAPLVINGQSLHEHAEYRFALFPSAGGRQFEVDNLNQLEWMGRFIGRMHRVAQSKPFAHRPEVCTKSYLDIPKQVLLTGSLVPHHLQTAFHTILDMVIAETKSKFTTNYKSMRLHGDLHPGNILWRDGPTFVDLDDCRMGPAVQDLWMMLSGDRQQQFIQLDTLVEAYDEFHEFDTNQLSLIEPLRAMRMVHYMAWLSQRWEDPAFPHAFPWFAEDKYWENQILALKEQFSALQEPPLRL</sequence>
<keyword evidence="8 11" id="KW-0067">ATP-binding</keyword>
<comment type="function">
    <text evidence="11">A protein kinase that phosphorylates Ser and Thr residues. Probably acts to suppress the effects of stress linked to accumulation of reactive oxygen species. Probably involved in the extracytoplasmic stress response.</text>
</comment>
<dbReference type="PANTHER" id="PTHR39573:SF1">
    <property type="entry name" value="STRESS RESPONSE KINASE A"/>
    <property type="match status" value="1"/>
</dbReference>
<dbReference type="OrthoDB" id="5392197at2"/>
<feature type="active site" evidence="11">
    <location>
        <position position="215"/>
    </location>
</feature>
<dbReference type="STRING" id="1085623.GNIT_2839"/>
<evidence type="ECO:0000256" key="8">
    <source>
        <dbReference type="ARBA" id="ARBA00022840"/>
    </source>
</evidence>
<reference evidence="13 14" key="1">
    <citation type="journal article" date="2011" name="J. Bacteriol.">
        <title>Complete genome sequence of seawater bacterium Glaciecola nitratireducens FR1064T.</title>
        <authorList>
            <person name="Bian F."/>
            <person name="Qin Q.L."/>
            <person name="Xie B.B."/>
            <person name="Shu Y.L."/>
            <person name="Zhang X.Y."/>
            <person name="Yu Y."/>
            <person name="Chen B."/>
            <person name="Chen X.L."/>
            <person name="Zhou B.C."/>
            <person name="Zhang Y.Z."/>
        </authorList>
    </citation>
    <scope>NUCLEOTIDE SEQUENCE [LARGE SCALE GENOMIC DNA]</scope>
    <source>
        <strain evidence="14">JCM 12485 / KCTC 12276 / FR1064</strain>
    </source>
</reference>
<evidence type="ECO:0000259" key="12">
    <source>
        <dbReference type="Pfam" id="PF01636"/>
    </source>
</evidence>
<dbReference type="GO" id="GO:0005524">
    <property type="term" value="F:ATP binding"/>
    <property type="evidence" value="ECO:0007669"/>
    <property type="project" value="UniProtKB-UniRule"/>
</dbReference>
<feature type="binding site" evidence="11">
    <location>
        <position position="204"/>
    </location>
    <ligand>
        <name>Mg(2+)</name>
        <dbReference type="ChEBI" id="CHEBI:18420"/>
    </ligand>
</feature>
<dbReference type="Gene3D" id="1.10.510.10">
    <property type="entry name" value="Transferase(Phosphotransferase) domain 1"/>
    <property type="match status" value="1"/>
</dbReference>
<comment type="subcellular location">
    <subcellularLocation>
        <location evidence="11">Cytoplasm</location>
    </subcellularLocation>
</comment>
<dbReference type="InterPro" id="IPR002575">
    <property type="entry name" value="Aminoglycoside_PTrfase"/>
</dbReference>
<keyword evidence="3 11" id="KW-0597">Phosphoprotein</keyword>
<gene>
    <name evidence="11" type="primary">srkA</name>
    <name evidence="13" type="ordered locus">GNIT_2839</name>
</gene>
<dbReference type="InterPro" id="IPR032882">
    <property type="entry name" value="SrkA/RdoA"/>
</dbReference>
<keyword evidence="10 11" id="KW-0346">Stress response</keyword>
<dbReference type="eggNOG" id="COG2334">
    <property type="taxonomic scope" value="Bacteria"/>
</dbReference>
<evidence type="ECO:0000256" key="10">
    <source>
        <dbReference type="ARBA" id="ARBA00023016"/>
    </source>
</evidence>
<keyword evidence="1 11" id="KW-0963">Cytoplasm</keyword>
<organism evidence="13 14">
    <name type="scientific">Glaciecola nitratireducens (strain JCM 12485 / KCTC 12276 / FR1064)</name>
    <dbReference type="NCBI Taxonomy" id="1085623"/>
    <lineage>
        <taxon>Bacteria</taxon>
        <taxon>Pseudomonadati</taxon>
        <taxon>Pseudomonadota</taxon>
        <taxon>Gammaproteobacteria</taxon>
        <taxon>Alteromonadales</taxon>
        <taxon>Alteromonadaceae</taxon>
        <taxon>Brumicola</taxon>
    </lineage>
</organism>
<dbReference type="NCBIfam" id="NF008738">
    <property type="entry name" value="PRK11768.1"/>
    <property type="match status" value="1"/>
</dbReference>
<dbReference type="GO" id="GO:0004674">
    <property type="term" value="F:protein serine/threonine kinase activity"/>
    <property type="evidence" value="ECO:0007669"/>
    <property type="project" value="UniProtKB-UniRule"/>
</dbReference>
<dbReference type="HOGENOM" id="CLU_054715_0_0_6"/>
<comment type="cofactor">
    <cofactor evidence="11">
        <name>Mg(2+)</name>
        <dbReference type="ChEBI" id="CHEBI:18420"/>
    </cofactor>
</comment>
<keyword evidence="2 11" id="KW-0723">Serine/threonine-protein kinase</keyword>
<keyword evidence="14" id="KW-1185">Reference proteome</keyword>
<dbReference type="GO" id="GO:0000287">
    <property type="term" value="F:magnesium ion binding"/>
    <property type="evidence" value="ECO:0007669"/>
    <property type="project" value="UniProtKB-UniRule"/>
</dbReference>
<evidence type="ECO:0000256" key="4">
    <source>
        <dbReference type="ARBA" id="ARBA00022679"/>
    </source>
</evidence>
<dbReference type="Gene3D" id="3.30.200.70">
    <property type="match status" value="1"/>
</dbReference>
<dbReference type="Proteomes" id="UP000009282">
    <property type="component" value="Chromosome"/>
</dbReference>
<dbReference type="HAMAP" id="MF_01497">
    <property type="entry name" value="SrkA_kinase"/>
    <property type="match status" value="1"/>
</dbReference>
<accession>G4QMI4</accession>
<evidence type="ECO:0000256" key="6">
    <source>
        <dbReference type="ARBA" id="ARBA00022741"/>
    </source>
</evidence>
<protein>
    <recommendedName>
        <fullName evidence="11">Stress response kinase A</fullName>
        <ecNumber evidence="11">2.7.11.1</ecNumber>
    </recommendedName>
    <alternativeName>
        <fullName evidence="11">Serine/threonine-protein kinase SrkA</fullName>
    </alternativeName>
</protein>
<dbReference type="PANTHER" id="PTHR39573">
    <property type="entry name" value="STRESS RESPONSE KINASE A"/>
    <property type="match status" value="1"/>
</dbReference>
<dbReference type="EMBL" id="CP003060">
    <property type="protein sequence ID" value="AEP30936.1"/>
    <property type="molecule type" value="Genomic_DNA"/>
</dbReference>
<comment type="similarity">
    <text evidence="11">Belongs to the SrkA/RdoA protein kinase family.</text>
</comment>
<dbReference type="Gene3D" id="1.20.1270.170">
    <property type="match status" value="1"/>
</dbReference>
<evidence type="ECO:0000256" key="1">
    <source>
        <dbReference type="ARBA" id="ARBA00022490"/>
    </source>
</evidence>
<dbReference type="SUPFAM" id="SSF56112">
    <property type="entry name" value="Protein kinase-like (PK-like)"/>
    <property type="match status" value="1"/>
</dbReference>
<evidence type="ECO:0000256" key="2">
    <source>
        <dbReference type="ARBA" id="ARBA00022527"/>
    </source>
</evidence>
<dbReference type="GO" id="GO:0106310">
    <property type="term" value="F:protein serine kinase activity"/>
    <property type="evidence" value="ECO:0007669"/>
    <property type="project" value="RHEA"/>
</dbReference>
<keyword evidence="7 11" id="KW-0418">Kinase</keyword>
<feature type="domain" description="Aminoglycoside phosphotransferase" evidence="12">
    <location>
        <begin position="34"/>
        <end position="251"/>
    </location>
</feature>